<dbReference type="GeneID" id="57429338"/>
<gene>
    <name evidence="2" type="ORF">DN603_07360</name>
</gene>
<proteinExistence type="predicted"/>
<dbReference type="RefSeq" id="WP_032696448.1">
    <property type="nucleotide sequence ID" value="NZ_CP026047.1"/>
</dbReference>
<dbReference type="NCBIfam" id="NF006169">
    <property type="entry name" value="PRK08310.1"/>
    <property type="match status" value="1"/>
</dbReference>
<dbReference type="AlphaFoldDB" id="A0A443VQJ9"/>
<accession>A0A443VQJ9</accession>
<dbReference type="EMBL" id="QKOX01000006">
    <property type="protein sequence ID" value="RWT24052.1"/>
    <property type="molecule type" value="Genomic_DNA"/>
</dbReference>
<evidence type="ECO:0000259" key="1">
    <source>
        <dbReference type="Pfam" id="PF01425"/>
    </source>
</evidence>
<dbReference type="Gene3D" id="3.90.1300.10">
    <property type="entry name" value="Amidase signature (AS) domain"/>
    <property type="match status" value="1"/>
</dbReference>
<reference evidence="2 3" key="1">
    <citation type="submission" date="2018-06" db="EMBL/GenBank/DDBJ databases">
        <title>Carbapenemase-producing Enterobacteriaceae present in wastewater treatment plant effluent and nearby surface waters in the US.</title>
        <authorList>
            <person name="Mathys D.A."/>
            <person name="Mollenkopf D.F."/>
            <person name="Feicht S.M."/>
            <person name="Adams R.J."/>
            <person name="Albers A.L."/>
            <person name="Stuever D.M."/>
            <person name="Daniels J.B."/>
            <person name="Wittum T.E."/>
        </authorList>
    </citation>
    <scope>NUCLEOTIDE SEQUENCE [LARGE SCALE GENOMIC DNA]</scope>
    <source>
        <strain evidence="2 3">GEO_47_Down_B</strain>
    </source>
</reference>
<dbReference type="Pfam" id="PF01425">
    <property type="entry name" value="Amidase"/>
    <property type="match status" value="1"/>
</dbReference>
<dbReference type="Proteomes" id="UP000288843">
    <property type="component" value="Unassembled WGS sequence"/>
</dbReference>
<dbReference type="InterPro" id="IPR020556">
    <property type="entry name" value="Amidase_CS"/>
</dbReference>
<dbReference type="InterPro" id="IPR023631">
    <property type="entry name" value="Amidase_dom"/>
</dbReference>
<dbReference type="PANTHER" id="PTHR46310">
    <property type="entry name" value="AMIDASE 1"/>
    <property type="match status" value="1"/>
</dbReference>
<comment type="caution">
    <text evidence="2">The sequence shown here is derived from an EMBL/GenBank/DDBJ whole genome shotgun (WGS) entry which is preliminary data.</text>
</comment>
<dbReference type="KEGG" id="rpln:B1209_19930"/>
<evidence type="ECO:0000313" key="3">
    <source>
        <dbReference type="Proteomes" id="UP000288843"/>
    </source>
</evidence>
<sequence>MQDDNHAFMPYPPQPVPHALSGPLSGMTFAVKDLFDVAGYPTGGGNPHLLALSGIKRRTAPVVQRLLDNGARFIGKTHTSELAYSMSGHNVHYGTPRNGAAPNHIPGGSSSGSASAVSNGVCDFALGTDTGGSVRTPASYCGLFGLRPTHGRISLDGCQPLCATMDTCGFFAQTPEVFRAVADCLLDAKPPAIAGVALACHDTLFSRLPLRSQQALLPVRQRLERAFGAITPLNAPLPDIDEIYLAFRQIQGFEAWQAQGETIERYGLQLGPDVRERFLWGKAVTPAQYEAACQRREHVTHWWDALLGDAILVLPTVPDGAPLLTAQAEEIETTRRLSHDLLLISVMTRRPQVTLPVAQAGGLPLGISFLGPRGSDRLLVELAAAFAQGDKNEQ</sequence>
<evidence type="ECO:0000313" key="2">
    <source>
        <dbReference type="EMBL" id="RWT24052.1"/>
    </source>
</evidence>
<feature type="domain" description="Amidase" evidence="1">
    <location>
        <begin position="20"/>
        <end position="187"/>
    </location>
</feature>
<dbReference type="SUPFAM" id="SSF75304">
    <property type="entry name" value="Amidase signature (AS) enzymes"/>
    <property type="match status" value="1"/>
</dbReference>
<protein>
    <submittedName>
        <fullName evidence="2">Amidase</fullName>
    </submittedName>
</protein>
<dbReference type="PROSITE" id="PS00571">
    <property type="entry name" value="AMIDASES"/>
    <property type="match status" value="1"/>
</dbReference>
<name>A0A443VQJ9_RAOPL</name>
<dbReference type="PANTHER" id="PTHR46310:SF7">
    <property type="entry name" value="AMIDASE 1"/>
    <property type="match status" value="1"/>
</dbReference>
<dbReference type="InterPro" id="IPR036928">
    <property type="entry name" value="AS_sf"/>
</dbReference>
<organism evidence="2 3">
    <name type="scientific">Raoultella planticola</name>
    <name type="common">Klebsiella planticola</name>
    <dbReference type="NCBI Taxonomy" id="575"/>
    <lineage>
        <taxon>Bacteria</taxon>
        <taxon>Pseudomonadati</taxon>
        <taxon>Pseudomonadota</taxon>
        <taxon>Gammaproteobacteria</taxon>
        <taxon>Enterobacterales</taxon>
        <taxon>Enterobacteriaceae</taxon>
        <taxon>Klebsiella/Raoultella group</taxon>
        <taxon>Raoultella</taxon>
    </lineage>
</organism>